<keyword evidence="2" id="KW-1185">Reference proteome</keyword>
<evidence type="ECO:0000313" key="1">
    <source>
        <dbReference type="EMBL" id="OAD67054.1"/>
    </source>
</evidence>
<evidence type="ECO:0000313" key="2">
    <source>
        <dbReference type="Proteomes" id="UP000077315"/>
    </source>
</evidence>
<dbReference type="VEuPathDB" id="FungiDB:PHYBLDRAFT_151996"/>
<reference evidence="2" key="1">
    <citation type="submission" date="2015-06" db="EMBL/GenBank/DDBJ databases">
        <title>Expansion of signal transduction pathways in fungi by whole-genome duplication.</title>
        <authorList>
            <consortium name="DOE Joint Genome Institute"/>
            <person name="Corrochano L.M."/>
            <person name="Kuo A."/>
            <person name="Marcet-Houben M."/>
            <person name="Polaino S."/>
            <person name="Salamov A."/>
            <person name="Villalobos J.M."/>
            <person name="Alvarez M.I."/>
            <person name="Avalos J."/>
            <person name="Benito E.P."/>
            <person name="Benoit I."/>
            <person name="Burger G."/>
            <person name="Camino L.P."/>
            <person name="Canovas D."/>
            <person name="Cerda-Olmedo E."/>
            <person name="Cheng J.-F."/>
            <person name="Dominguez A."/>
            <person name="Elias M."/>
            <person name="Eslava A.P."/>
            <person name="Glaser F."/>
            <person name="Grimwood J."/>
            <person name="Gutierrez G."/>
            <person name="Heitman J."/>
            <person name="Henrissat B."/>
            <person name="Iturriaga E.A."/>
            <person name="Lang B.F."/>
            <person name="Lavin J.L."/>
            <person name="Lee S."/>
            <person name="Li W."/>
            <person name="Lindquist E."/>
            <person name="Lopez-Garcia S."/>
            <person name="Luque E.M."/>
            <person name="Marcos A.T."/>
            <person name="Martin J."/>
            <person name="McCluskey K."/>
            <person name="Medina H.R."/>
            <person name="Miralles-Duran A."/>
            <person name="Miyazaki A."/>
            <person name="Munoz-Torres E."/>
            <person name="Oguiza J.A."/>
            <person name="Ohm R."/>
            <person name="Olmedo M."/>
            <person name="Orejas M."/>
            <person name="Ortiz-Castellanos L."/>
            <person name="Pisabarro A.G."/>
            <person name="Rodriguez-Romero J."/>
            <person name="Ruiz-Herrera J."/>
            <person name="Ruiz-Vazquez R."/>
            <person name="Sanz C."/>
            <person name="Schackwitz W."/>
            <person name="Schmutz J."/>
            <person name="Shahriari M."/>
            <person name="Shelest E."/>
            <person name="Silva-Franco F."/>
            <person name="Soanes D."/>
            <person name="Syed K."/>
            <person name="Tagua V.G."/>
            <person name="Talbot N.J."/>
            <person name="Thon M."/>
            <person name="De vries R.P."/>
            <person name="Wiebenga A."/>
            <person name="Yadav J.S."/>
            <person name="Braun E.L."/>
            <person name="Baker S."/>
            <person name="Garre V."/>
            <person name="Horwitz B."/>
            <person name="Torres-Martinez S."/>
            <person name="Idnurm A."/>
            <person name="Herrera-Estrella A."/>
            <person name="Gabaldon T."/>
            <person name="Grigoriev I.V."/>
        </authorList>
    </citation>
    <scope>NUCLEOTIDE SEQUENCE [LARGE SCALE GENOMIC DNA]</scope>
    <source>
        <strain evidence="2">NRRL 1555(-)</strain>
    </source>
</reference>
<dbReference type="AlphaFoldDB" id="A0A162N9C2"/>
<sequence length="152" mass="17206">MIGLQYSLIKELPIIQNQDVQEEREEVSATVQDKLHCLEFVEIQINLLKKIEQTVTKRNAMVMDNLSGMDVSVQILRDCLSFSEEAGAAPQQKRAANCATEAFMNVMCIVHNSINWPCCGARYWKVSLLGGFVQWFVVTCRPGYERLTSTVC</sequence>
<organism evidence="1 2">
    <name type="scientific">Phycomyces blakesleeanus (strain ATCC 8743b / DSM 1359 / FGSC 10004 / NBRC 33097 / NRRL 1555)</name>
    <dbReference type="NCBI Taxonomy" id="763407"/>
    <lineage>
        <taxon>Eukaryota</taxon>
        <taxon>Fungi</taxon>
        <taxon>Fungi incertae sedis</taxon>
        <taxon>Mucoromycota</taxon>
        <taxon>Mucoromycotina</taxon>
        <taxon>Mucoromycetes</taxon>
        <taxon>Mucorales</taxon>
        <taxon>Phycomycetaceae</taxon>
        <taxon>Phycomyces</taxon>
    </lineage>
</organism>
<dbReference type="Proteomes" id="UP000077315">
    <property type="component" value="Unassembled WGS sequence"/>
</dbReference>
<name>A0A162N9C2_PHYB8</name>
<dbReference type="EMBL" id="KV441026">
    <property type="protein sequence ID" value="OAD67054.1"/>
    <property type="molecule type" value="Genomic_DNA"/>
</dbReference>
<protein>
    <submittedName>
        <fullName evidence="1">Uncharacterized protein</fullName>
    </submittedName>
</protein>
<dbReference type="InParanoid" id="A0A162N9C2"/>
<gene>
    <name evidence="1" type="ORF">PHYBLDRAFT_151996</name>
</gene>
<accession>A0A162N9C2</accession>
<dbReference type="RefSeq" id="XP_018285094.1">
    <property type="nucleotide sequence ID" value="XM_018432803.1"/>
</dbReference>
<proteinExistence type="predicted"/>
<dbReference type="GeneID" id="28993709"/>